<evidence type="ECO:0000256" key="5">
    <source>
        <dbReference type="ARBA" id="ARBA00022692"/>
    </source>
</evidence>
<dbReference type="GO" id="GO:0010277">
    <property type="term" value="F:chlorophyllide a oxygenase activity"/>
    <property type="evidence" value="ECO:0007669"/>
    <property type="project" value="InterPro"/>
</dbReference>
<dbReference type="Proteomes" id="UP001190700">
    <property type="component" value="Unassembled WGS sequence"/>
</dbReference>
<evidence type="ECO:0000256" key="9">
    <source>
        <dbReference type="ARBA" id="ARBA00022989"/>
    </source>
</evidence>
<gene>
    <name evidence="17" type="ORF">CYMTET_11426</name>
</gene>
<evidence type="ECO:0000313" key="17">
    <source>
        <dbReference type="EMBL" id="KAK3280749.1"/>
    </source>
</evidence>
<dbReference type="GO" id="GO:0046872">
    <property type="term" value="F:metal ion binding"/>
    <property type="evidence" value="ECO:0007669"/>
    <property type="project" value="UniProtKB-KW"/>
</dbReference>
<keyword evidence="11" id="KW-0408">Iron</keyword>
<dbReference type="Pfam" id="PF00355">
    <property type="entry name" value="Rieske"/>
    <property type="match status" value="1"/>
</dbReference>
<dbReference type="EMBL" id="LGRX02004283">
    <property type="protein sequence ID" value="KAK3280749.1"/>
    <property type="molecule type" value="Genomic_DNA"/>
</dbReference>
<dbReference type="PANTHER" id="PTHR21266:SF32">
    <property type="entry name" value="CHOLESTEROL 7-DESATURASE NVD"/>
    <property type="match status" value="1"/>
</dbReference>
<keyword evidence="10" id="KW-0560">Oxidoreductase</keyword>
<comment type="subcellular location">
    <subcellularLocation>
        <location evidence="2">Membrane</location>
    </subcellularLocation>
    <subcellularLocation>
        <location evidence="1">Plastid</location>
        <location evidence="1">Chloroplast</location>
    </subcellularLocation>
</comment>
<evidence type="ECO:0000256" key="2">
    <source>
        <dbReference type="ARBA" id="ARBA00004370"/>
    </source>
</evidence>
<keyword evidence="4" id="KW-0934">Plastid</keyword>
<evidence type="ECO:0000256" key="15">
    <source>
        <dbReference type="SAM" id="Phobius"/>
    </source>
</evidence>
<evidence type="ECO:0000256" key="6">
    <source>
        <dbReference type="ARBA" id="ARBA00022714"/>
    </source>
</evidence>
<evidence type="ECO:0000256" key="14">
    <source>
        <dbReference type="SAM" id="MobiDB-lite"/>
    </source>
</evidence>
<evidence type="ECO:0000256" key="3">
    <source>
        <dbReference type="ARBA" id="ARBA00022528"/>
    </source>
</evidence>
<feature type="region of interest" description="Disordered" evidence="14">
    <location>
        <begin position="1"/>
        <end position="26"/>
    </location>
</feature>
<protein>
    <recommendedName>
        <fullName evidence="16">Rieske domain-containing protein</fullName>
    </recommendedName>
</protein>
<keyword evidence="18" id="KW-1185">Reference proteome</keyword>
<dbReference type="GO" id="GO:0009507">
    <property type="term" value="C:chloroplast"/>
    <property type="evidence" value="ECO:0007669"/>
    <property type="project" value="UniProtKB-SubCell"/>
</dbReference>
<dbReference type="InterPro" id="IPR036922">
    <property type="entry name" value="Rieske_2Fe-2S_sf"/>
</dbReference>
<evidence type="ECO:0000256" key="11">
    <source>
        <dbReference type="ARBA" id="ARBA00023004"/>
    </source>
</evidence>
<feature type="transmembrane region" description="Helical" evidence="15">
    <location>
        <begin position="459"/>
        <end position="476"/>
    </location>
</feature>
<dbReference type="SUPFAM" id="SSF50022">
    <property type="entry name" value="ISP domain"/>
    <property type="match status" value="1"/>
</dbReference>
<feature type="domain" description="Rieske" evidence="16">
    <location>
        <begin position="96"/>
        <end position="154"/>
    </location>
</feature>
<evidence type="ECO:0000256" key="8">
    <source>
        <dbReference type="ARBA" id="ARBA00022946"/>
    </source>
</evidence>
<evidence type="ECO:0000256" key="12">
    <source>
        <dbReference type="ARBA" id="ARBA00023014"/>
    </source>
</evidence>
<proteinExistence type="predicted"/>
<sequence>MQTAKVANWVSPKLSLNKPARHGPHRTLAPKAKISLTQWKIGHKVCTRHGILVRKALSRESPERALQGNQSDTTKDAGPRVDKAPSIPEKGLPRTWYPITVHGNLSHRPLAVRVLGEDLVVWRDSEGAISVLKDRCPHRLVPLSEGHVDAETGKDVPRFPVVETGDIVWAWLGDPEDPALQDSALLPGQYYPFLSSLEKKPKKTFSRVLPVDVSVVLENFFDPAHIPFAHHGKQGTRDDAGPIAFDAKEENTSAEHLSLNFADVTRGKTRSGTLNFKPPVGFWFETLSETQKKGGLGLFCVPVEPGVTRLFIVFLHFPQAILDNSPAWFLHKANNDFLDTDTLLLQAQTRRIQQEAADGQMQVGAKATAPIEYYHYGSPADRFVSIFWQWFHKHFNATIPYSKHIPSAPLMSRSEILDRGAQHVDTCLSCSQMRDRLDKAPYFLGAALLCASVWLRQRPFVVTIMIVATLLIGQWIRGLRRSFGFTDYVHANVKK</sequence>
<evidence type="ECO:0000256" key="7">
    <source>
        <dbReference type="ARBA" id="ARBA00022723"/>
    </source>
</evidence>
<dbReference type="Gene3D" id="2.102.10.10">
    <property type="entry name" value="Rieske [2Fe-2S] iron-sulphur domain"/>
    <property type="match status" value="1"/>
</dbReference>
<keyword evidence="5 15" id="KW-0812">Transmembrane</keyword>
<dbReference type="AlphaFoldDB" id="A0AAE0GMC3"/>
<organism evidence="17 18">
    <name type="scientific">Cymbomonas tetramitiformis</name>
    <dbReference type="NCBI Taxonomy" id="36881"/>
    <lineage>
        <taxon>Eukaryota</taxon>
        <taxon>Viridiplantae</taxon>
        <taxon>Chlorophyta</taxon>
        <taxon>Pyramimonadophyceae</taxon>
        <taxon>Pyramimonadales</taxon>
        <taxon>Pyramimonadaceae</taxon>
        <taxon>Cymbomonas</taxon>
    </lineage>
</organism>
<keyword evidence="7" id="KW-0479">Metal-binding</keyword>
<evidence type="ECO:0000313" key="18">
    <source>
        <dbReference type="Proteomes" id="UP001190700"/>
    </source>
</evidence>
<feature type="compositionally biased region" description="Basic and acidic residues" evidence="14">
    <location>
        <begin position="73"/>
        <end position="83"/>
    </location>
</feature>
<evidence type="ECO:0000256" key="13">
    <source>
        <dbReference type="ARBA" id="ARBA00023136"/>
    </source>
</evidence>
<evidence type="ECO:0000256" key="1">
    <source>
        <dbReference type="ARBA" id="ARBA00004229"/>
    </source>
</evidence>
<evidence type="ECO:0000256" key="4">
    <source>
        <dbReference type="ARBA" id="ARBA00022640"/>
    </source>
</evidence>
<feature type="region of interest" description="Disordered" evidence="14">
    <location>
        <begin position="58"/>
        <end position="87"/>
    </location>
</feature>
<keyword evidence="6" id="KW-0001">2Fe-2S</keyword>
<evidence type="ECO:0000259" key="16">
    <source>
        <dbReference type="PROSITE" id="PS51296"/>
    </source>
</evidence>
<keyword evidence="13 15" id="KW-0472">Membrane</keyword>
<evidence type="ECO:0000256" key="10">
    <source>
        <dbReference type="ARBA" id="ARBA00023002"/>
    </source>
</evidence>
<keyword evidence="12" id="KW-0411">Iron-sulfur</keyword>
<dbReference type="GO" id="GO:0051537">
    <property type="term" value="F:2 iron, 2 sulfur cluster binding"/>
    <property type="evidence" value="ECO:0007669"/>
    <property type="project" value="UniProtKB-KW"/>
</dbReference>
<dbReference type="InterPro" id="IPR017941">
    <property type="entry name" value="Rieske_2Fe-2S"/>
</dbReference>
<name>A0AAE0GMC3_9CHLO</name>
<dbReference type="SUPFAM" id="SSF55961">
    <property type="entry name" value="Bet v1-like"/>
    <property type="match status" value="1"/>
</dbReference>
<keyword evidence="8" id="KW-0809">Transit peptide</keyword>
<dbReference type="InterPro" id="IPR050584">
    <property type="entry name" value="Cholesterol_7-desaturase"/>
</dbReference>
<accession>A0AAE0GMC3</accession>
<dbReference type="Gene3D" id="3.90.380.10">
    <property type="entry name" value="Naphthalene 1,2-dioxygenase Alpha Subunit, Chain A, domain 1"/>
    <property type="match status" value="1"/>
</dbReference>
<dbReference type="PANTHER" id="PTHR21266">
    <property type="entry name" value="IRON-SULFUR DOMAIN CONTAINING PROTEIN"/>
    <property type="match status" value="1"/>
</dbReference>
<keyword evidence="3" id="KW-0150">Chloroplast</keyword>
<keyword evidence="9 15" id="KW-1133">Transmembrane helix</keyword>
<dbReference type="InterPro" id="IPR013626">
    <property type="entry name" value="PaO"/>
</dbReference>
<dbReference type="Pfam" id="PF08417">
    <property type="entry name" value="PaO"/>
    <property type="match status" value="1"/>
</dbReference>
<reference evidence="17 18" key="1">
    <citation type="journal article" date="2015" name="Genome Biol. Evol.">
        <title>Comparative Genomics of a Bacterivorous Green Alga Reveals Evolutionary Causalities and Consequences of Phago-Mixotrophic Mode of Nutrition.</title>
        <authorList>
            <person name="Burns J.A."/>
            <person name="Paasch A."/>
            <person name="Narechania A."/>
            <person name="Kim E."/>
        </authorList>
    </citation>
    <scope>NUCLEOTIDE SEQUENCE [LARGE SCALE GENOMIC DNA]</scope>
    <source>
        <strain evidence="17 18">PLY_AMNH</strain>
    </source>
</reference>
<comment type="caution">
    <text evidence="17">The sequence shown here is derived from an EMBL/GenBank/DDBJ whole genome shotgun (WGS) entry which is preliminary data.</text>
</comment>
<dbReference type="PROSITE" id="PS51296">
    <property type="entry name" value="RIESKE"/>
    <property type="match status" value="1"/>
</dbReference>